<evidence type="ECO:0000313" key="3">
    <source>
        <dbReference type="Proteomes" id="UP000730739"/>
    </source>
</evidence>
<keyword evidence="3" id="KW-1185">Reference proteome</keyword>
<evidence type="ECO:0000313" key="2">
    <source>
        <dbReference type="EMBL" id="MBP2233991.1"/>
    </source>
</evidence>
<name>A0ABS4QTL6_9HYPH</name>
<feature type="chain" id="PRO_5047408435" evidence="1">
    <location>
        <begin position="24"/>
        <end position="158"/>
    </location>
</feature>
<feature type="signal peptide" evidence="1">
    <location>
        <begin position="1"/>
        <end position="23"/>
    </location>
</feature>
<dbReference type="RefSeq" id="WP_209600272.1">
    <property type="nucleotide sequence ID" value="NZ_JAGILA010000001.1"/>
</dbReference>
<dbReference type="InterPro" id="IPR005297">
    <property type="entry name" value="Lipoprotein_repeat"/>
</dbReference>
<dbReference type="Proteomes" id="UP000730739">
    <property type="component" value="Unassembled WGS sequence"/>
</dbReference>
<keyword evidence="2" id="KW-0449">Lipoprotein</keyword>
<comment type="caution">
    <text evidence="2">The sequence shown here is derived from an EMBL/GenBank/DDBJ whole genome shotgun (WGS) entry which is preliminary data.</text>
</comment>
<sequence length="158" mass="16837">MKRKILFLTGTGLLFVAAASVGAQQTSEVKLTVANSPEHGDYVADAEGRALYMFEADQRGKGEEKASSTCYDACAEAWPPLIAEGKPTGGESLTPDLIDMSERRGGQMQVSYGGWPLYYYVKDGGAGKTTGHDVEDFGGEWYLVAPSGDVVGHHTPGE</sequence>
<gene>
    <name evidence="2" type="ORF">J2Z31_000481</name>
</gene>
<protein>
    <submittedName>
        <fullName evidence="2">Lipoprotein with Yx(FWY)xxD motif</fullName>
    </submittedName>
</protein>
<dbReference type="EMBL" id="JAGILA010000001">
    <property type="protein sequence ID" value="MBP2233991.1"/>
    <property type="molecule type" value="Genomic_DNA"/>
</dbReference>
<keyword evidence="1" id="KW-0732">Signal</keyword>
<organism evidence="2 3">
    <name type="scientific">Sinorhizobium kostiense</name>
    <dbReference type="NCBI Taxonomy" id="76747"/>
    <lineage>
        <taxon>Bacteria</taxon>
        <taxon>Pseudomonadati</taxon>
        <taxon>Pseudomonadota</taxon>
        <taxon>Alphaproteobacteria</taxon>
        <taxon>Hyphomicrobiales</taxon>
        <taxon>Rhizobiaceae</taxon>
        <taxon>Sinorhizobium/Ensifer group</taxon>
        <taxon>Sinorhizobium</taxon>
    </lineage>
</organism>
<proteinExistence type="predicted"/>
<dbReference type="Pfam" id="PF03640">
    <property type="entry name" value="Lipoprotein_15"/>
    <property type="match status" value="2"/>
</dbReference>
<reference evidence="2 3" key="1">
    <citation type="submission" date="2021-03" db="EMBL/GenBank/DDBJ databases">
        <title>Genomic Encyclopedia of Type Strains, Phase IV (KMG-IV): sequencing the most valuable type-strain genomes for metagenomic binning, comparative biology and taxonomic classification.</title>
        <authorList>
            <person name="Goeker M."/>
        </authorList>
    </citation>
    <scope>NUCLEOTIDE SEQUENCE [LARGE SCALE GENOMIC DNA]</scope>
    <source>
        <strain evidence="2 3">DSM 13372</strain>
    </source>
</reference>
<accession>A0ABS4QTL6</accession>
<dbReference type="PANTHER" id="PTHR39335:SF1">
    <property type="entry name" value="BLL4220 PROTEIN"/>
    <property type="match status" value="1"/>
</dbReference>
<evidence type="ECO:0000256" key="1">
    <source>
        <dbReference type="SAM" id="SignalP"/>
    </source>
</evidence>
<dbReference type="PANTHER" id="PTHR39335">
    <property type="entry name" value="BLL4220 PROTEIN"/>
    <property type="match status" value="1"/>
</dbReference>